<accession>B8J8J4</accession>
<dbReference type="AlphaFoldDB" id="B8J8J4"/>
<dbReference type="Proteomes" id="UP000007089">
    <property type="component" value="Chromosome"/>
</dbReference>
<dbReference type="KEGG" id="acp:A2cp1_3957"/>
<keyword evidence="4" id="KW-1185">Reference proteome</keyword>
<gene>
    <name evidence="3" type="ordered locus">A2cp1_3957</name>
</gene>
<dbReference type="EMBL" id="CP001359">
    <property type="protein sequence ID" value="ACL67280.1"/>
    <property type="molecule type" value="Genomic_DNA"/>
</dbReference>
<evidence type="ECO:0000313" key="3">
    <source>
        <dbReference type="EMBL" id="ACL67280.1"/>
    </source>
</evidence>
<name>B8J8J4_ANAD2</name>
<dbReference type="HOGENOM" id="CLU_108923_6_1_7"/>
<evidence type="ECO:0000259" key="2">
    <source>
        <dbReference type="Pfam" id="PF08327"/>
    </source>
</evidence>
<dbReference type="SUPFAM" id="SSF55961">
    <property type="entry name" value="Bet v1-like"/>
    <property type="match status" value="1"/>
</dbReference>
<organism evidence="3 4">
    <name type="scientific">Anaeromyxobacter dehalogenans (strain ATCC BAA-258 / DSM 21875 / 2CP-1)</name>
    <dbReference type="NCBI Taxonomy" id="455488"/>
    <lineage>
        <taxon>Bacteria</taxon>
        <taxon>Pseudomonadati</taxon>
        <taxon>Myxococcota</taxon>
        <taxon>Myxococcia</taxon>
        <taxon>Myxococcales</taxon>
        <taxon>Cystobacterineae</taxon>
        <taxon>Anaeromyxobacteraceae</taxon>
        <taxon>Anaeromyxobacter</taxon>
    </lineage>
</organism>
<evidence type="ECO:0000256" key="1">
    <source>
        <dbReference type="ARBA" id="ARBA00006817"/>
    </source>
</evidence>
<proteinExistence type="inferred from homology"/>
<reference evidence="3" key="1">
    <citation type="submission" date="2009-01" db="EMBL/GenBank/DDBJ databases">
        <title>Complete sequence of Anaeromyxobacter dehalogenans 2CP-1.</title>
        <authorList>
            <consortium name="US DOE Joint Genome Institute"/>
            <person name="Lucas S."/>
            <person name="Copeland A."/>
            <person name="Lapidus A."/>
            <person name="Glavina del Rio T."/>
            <person name="Dalin E."/>
            <person name="Tice H."/>
            <person name="Bruce D."/>
            <person name="Goodwin L."/>
            <person name="Pitluck S."/>
            <person name="Saunders E."/>
            <person name="Brettin T."/>
            <person name="Detter J.C."/>
            <person name="Han C."/>
            <person name="Larimer F."/>
            <person name="Land M."/>
            <person name="Hauser L."/>
            <person name="Kyrpides N."/>
            <person name="Ovchinnikova G."/>
            <person name="Beliaev A.S."/>
            <person name="Richardson P."/>
        </authorList>
    </citation>
    <scope>NUCLEOTIDE SEQUENCE</scope>
    <source>
        <strain evidence="3">2CP-1</strain>
    </source>
</reference>
<dbReference type="Pfam" id="PF08327">
    <property type="entry name" value="AHSA1"/>
    <property type="match status" value="1"/>
</dbReference>
<feature type="domain" description="Activator of Hsp90 ATPase homologue 1/2-like C-terminal" evidence="2">
    <location>
        <begin position="30"/>
        <end position="159"/>
    </location>
</feature>
<dbReference type="InterPro" id="IPR023393">
    <property type="entry name" value="START-like_dom_sf"/>
</dbReference>
<sequence>MTSQAVKQRAAKAAVSTPTDREIRVERIFDAPRERLWRAFTDPALLAQWWGRGNRLVVERYELEKGGHWRFVEHADDGVHGFEGRFREVTPPERLAMTFEWDGMPGYVAIETTVLEDLGDGRTRLVATTLFHTTEERDGMLGAMGEGLDQSYAALDRLLAGGA</sequence>
<comment type="similarity">
    <text evidence="1">Belongs to the AHA1 family.</text>
</comment>
<dbReference type="Gene3D" id="3.30.530.20">
    <property type="match status" value="1"/>
</dbReference>
<dbReference type="InterPro" id="IPR013538">
    <property type="entry name" value="ASHA1/2-like_C"/>
</dbReference>
<protein>
    <submittedName>
        <fullName evidence="3">Activator of Hsp90 ATPase 1 family protein</fullName>
    </submittedName>
</protein>
<evidence type="ECO:0000313" key="4">
    <source>
        <dbReference type="Proteomes" id="UP000007089"/>
    </source>
</evidence>
<dbReference type="RefSeq" id="WP_015935008.1">
    <property type="nucleotide sequence ID" value="NC_011891.1"/>
</dbReference>
<dbReference type="CDD" id="cd07826">
    <property type="entry name" value="SRPBCC_CalC_Aha1-like_9"/>
    <property type="match status" value="1"/>
</dbReference>